<dbReference type="AlphaFoldDB" id="A0A645C8Z5"/>
<reference evidence="1" key="1">
    <citation type="submission" date="2019-08" db="EMBL/GenBank/DDBJ databases">
        <authorList>
            <person name="Kucharzyk K."/>
            <person name="Murdoch R.W."/>
            <person name="Higgins S."/>
            <person name="Loffler F."/>
        </authorList>
    </citation>
    <scope>NUCLEOTIDE SEQUENCE</scope>
</reference>
<comment type="caution">
    <text evidence="1">The sequence shown here is derived from an EMBL/GenBank/DDBJ whole genome shotgun (WGS) entry which is preliminary data.</text>
</comment>
<name>A0A645C8Z5_9ZZZZ</name>
<accession>A0A645C8Z5</accession>
<dbReference type="EMBL" id="VSSQ01025039">
    <property type="protein sequence ID" value="MPM72923.1"/>
    <property type="molecule type" value="Genomic_DNA"/>
</dbReference>
<sequence length="88" mass="10272">MNFSLTDRKGERFPILTDRFCRSYILNCKTKNNLDQQKILKSQGFSHFRCDLTTESYEEAKAVMLALTKGESYFLSAHTRGHYKRGVE</sequence>
<protein>
    <submittedName>
        <fullName evidence="1">Uncharacterized protein</fullName>
    </submittedName>
</protein>
<organism evidence="1">
    <name type="scientific">bioreactor metagenome</name>
    <dbReference type="NCBI Taxonomy" id="1076179"/>
    <lineage>
        <taxon>unclassified sequences</taxon>
        <taxon>metagenomes</taxon>
        <taxon>ecological metagenomes</taxon>
    </lineage>
</organism>
<proteinExistence type="predicted"/>
<evidence type="ECO:0000313" key="1">
    <source>
        <dbReference type="EMBL" id="MPM72923.1"/>
    </source>
</evidence>
<gene>
    <name evidence="1" type="ORF">SDC9_119899</name>
</gene>